<dbReference type="Pfam" id="PF06182">
    <property type="entry name" value="ABC2_membrane_6"/>
    <property type="match status" value="1"/>
</dbReference>
<evidence type="ECO:0000313" key="2">
    <source>
        <dbReference type="EMBL" id="OGK19188.1"/>
    </source>
</evidence>
<feature type="transmembrane region" description="Helical" evidence="1">
    <location>
        <begin position="112"/>
        <end position="133"/>
    </location>
</feature>
<gene>
    <name evidence="2" type="ORF">A2866_04350</name>
</gene>
<comment type="caution">
    <text evidence="2">The sequence shown here is derived from an EMBL/GenBank/DDBJ whole genome shotgun (WGS) entry which is preliminary data.</text>
</comment>
<feature type="transmembrane region" description="Helical" evidence="1">
    <location>
        <begin position="175"/>
        <end position="191"/>
    </location>
</feature>
<dbReference type="Proteomes" id="UP000177026">
    <property type="component" value="Unassembled WGS sequence"/>
</dbReference>
<dbReference type="InterPro" id="IPR010390">
    <property type="entry name" value="ABC-2_transporter-like"/>
</dbReference>
<dbReference type="PANTHER" id="PTHR36832">
    <property type="entry name" value="SLR1174 PROTEIN-RELATED"/>
    <property type="match status" value="1"/>
</dbReference>
<keyword evidence="1" id="KW-0472">Membrane</keyword>
<dbReference type="PANTHER" id="PTHR36832:SF1">
    <property type="entry name" value="SLR1174 PROTEIN"/>
    <property type="match status" value="1"/>
</dbReference>
<dbReference type="EMBL" id="MFZI01000054">
    <property type="protein sequence ID" value="OGK19188.1"/>
    <property type="molecule type" value="Genomic_DNA"/>
</dbReference>
<evidence type="ECO:0000313" key="3">
    <source>
        <dbReference type="Proteomes" id="UP000177026"/>
    </source>
</evidence>
<feature type="transmembrane region" description="Helical" evidence="1">
    <location>
        <begin position="197"/>
        <end position="219"/>
    </location>
</feature>
<protein>
    <recommendedName>
        <fullName evidence="4">ABC-2 type transporter domain-containing protein</fullName>
    </recommendedName>
</protein>
<evidence type="ECO:0000256" key="1">
    <source>
        <dbReference type="SAM" id="Phobius"/>
    </source>
</evidence>
<organism evidence="2 3">
    <name type="scientific">Candidatus Roizmanbacteria bacterium RIFCSPHIGHO2_01_FULL_39_8</name>
    <dbReference type="NCBI Taxonomy" id="1802033"/>
    <lineage>
        <taxon>Bacteria</taxon>
        <taxon>Candidatus Roizmaniibacteriota</taxon>
    </lineage>
</organism>
<proteinExistence type="predicted"/>
<accession>A0A1F7GJS1</accession>
<sequence>MKKYFAIFSLTVKEYFVYRLNFILWRVRVFINLLILFFLWSSVFEKNPQFGSYSKDSMLSYIIYANIISNFVLGTRTPEIAGYINDGKIINDLLKPVSFFTYYFTRDLADKAVNMFFFFFELALIVLLFHPNIHLPKNIFFGIIFLINGVLISYFANLLLSFIGFWTTEVWSPRFLFMMLLFFVTGSYFPLDLLPAPIFYLLSLTPFPYFFYLPTKVLLTNITAQQFGTVSIYQLAFFSFLWVFITWYLAKFAWVKGNKSFSFWGR</sequence>
<name>A0A1F7GJS1_9BACT</name>
<evidence type="ECO:0008006" key="4">
    <source>
        <dbReference type="Google" id="ProtNLM"/>
    </source>
</evidence>
<feature type="transmembrane region" description="Helical" evidence="1">
    <location>
        <begin position="231"/>
        <end position="250"/>
    </location>
</feature>
<reference evidence="2 3" key="1">
    <citation type="journal article" date="2016" name="Nat. Commun.">
        <title>Thousands of microbial genomes shed light on interconnected biogeochemical processes in an aquifer system.</title>
        <authorList>
            <person name="Anantharaman K."/>
            <person name="Brown C.T."/>
            <person name="Hug L.A."/>
            <person name="Sharon I."/>
            <person name="Castelle C.J."/>
            <person name="Probst A.J."/>
            <person name="Thomas B.C."/>
            <person name="Singh A."/>
            <person name="Wilkins M.J."/>
            <person name="Karaoz U."/>
            <person name="Brodie E.L."/>
            <person name="Williams K.H."/>
            <person name="Hubbard S.S."/>
            <person name="Banfield J.F."/>
        </authorList>
    </citation>
    <scope>NUCLEOTIDE SEQUENCE [LARGE SCALE GENOMIC DNA]</scope>
</reference>
<feature type="transmembrane region" description="Helical" evidence="1">
    <location>
        <begin position="139"/>
        <end position="163"/>
    </location>
</feature>
<keyword evidence="1" id="KW-0812">Transmembrane</keyword>
<feature type="transmembrane region" description="Helical" evidence="1">
    <location>
        <begin position="20"/>
        <end position="40"/>
    </location>
</feature>
<keyword evidence="1" id="KW-1133">Transmembrane helix</keyword>
<dbReference type="AlphaFoldDB" id="A0A1F7GJS1"/>